<organism evidence="3 4">
    <name type="scientific">Phycomyces blakesleeanus (strain ATCC 8743b / DSM 1359 / FGSC 10004 / NBRC 33097 / NRRL 1555)</name>
    <dbReference type="NCBI Taxonomy" id="763407"/>
    <lineage>
        <taxon>Eukaryota</taxon>
        <taxon>Fungi</taxon>
        <taxon>Fungi incertae sedis</taxon>
        <taxon>Mucoromycota</taxon>
        <taxon>Mucoromycotina</taxon>
        <taxon>Mucoromycetes</taxon>
        <taxon>Mucorales</taxon>
        <taxon>Phycomycetaceae</taxon>
        <taxon>Phycomyces</taxon>
    </lineage>
</organism>
<proteinExistence type="predicted"/>
<dbReference type="PANTHER" id="PTHR28014:SF1">
    <property type="entry name" value="NEGATIVE REGULATOR OF RAS-CAMP PATHWAY"/>
    <property type="match status" value="1"/>
</dbReference>
<evidence type="ECO:0000256" key="1">
    <source>
        <dbReference type="SAM" id="MobiDB-lite"/>
    </source>
</evidence>
<dbReference type="Proteomes" id="UP000077315">
    <property type="component" value="Unassembled WGS sequence"/>
</dbReference>
<evidence type="ECO:0000313" key="3">
    <source>
        <dbReference type="EMBL" id="OAD79204.1"/>
    </source>
</evidence>
<feature type="compositionally biased region" description="Low complexity" evidence="1">
    <location>
        <begin position="148"/>
        <end position="168"/>
    </location>
</feature>
<feature type="compositionally biased region" description="Low complexity" evidence="1">
    <location>
        <begin position="113"/>
        <end position="124"/>
    </location>
</feature>
<keyword evidence="4" id="KW-1185">Reference proteome</keyword>
<dbReference type="VEuPathDB" id="FungiDB:PHYBLDRAFT_139239"/>
<dbReference type="GO" id="GO:0000122">
    <property type="term" value="P:negative regulation of transcription by RNA polymerase II"/>
    <property type="evidence" value="ECO:0007669"/>
    <property type="project" value="TreeGrafter"/>
</dbReference>
<sequence>MTNPMIEGHLLMMGTHAPNALWGGHLELSLLWSVFSKCKKNVQGLRIENISWRLWYRQAVLRRPKAPHQPIPLPDSLPLLTRTRSLPTFPSQPTPNNISHDWIGKQAQAQATPSSSSSSSSSLSSLPPPLSLSLSLSLSSAPVPPVPELASPQTKTKTKTQAQAQIQTQKEDTEEFGQGAPSPIRSKFYIDQSDDVESLDSYMTSSDEDDDLYYYYSNSNINNDLNNNKKKEDEDEDKNDKNEDYYYWQMSEDGYGGCAYSSESSLCVSDLQQTDYTFEKQTVKATESISLLSAMLQDDEQNYNNNNNNNNNNSNNHNQNQNHNLLHLYNQQQQHDHSKSTVMDTAMGNTMGLRRCQARYQHLSEWFMANPTSTSTSTTL</sequence>
<feature type="compositionally biased region" description="Polar residues" evidence="1">
    <location>
        <begin position="89"/>
        <end position="99"/>
    </location>
</feature>
<feature type="compositionally biased region" description="Basic and acidic residues" evidence="1">
    <location>
        <begin position="227"/>
        <end position="242"/>
    </location>
</feature>
<dbReference type="OrthoDB" id="515401at2759"/>
<protein>
    <recommendedName>
        <fullName evidence="2">Nitrogen regulatory protein areA GATA-like domain-containing protein</fullName>
    </recommendedName>
</protein>
<dbReference type="AlphaFoldDB" id="A0A167Q793"/>
<feature type="region of interest" description="Disordered" evidence="1">
    <location>
        <begin position="105"/>
        <end position="124"/>
    </location>
</feature>
<feature type="compositionally biased region" description="Low complexity" evidence="1">
    <location>
        <begin position="302"/>
        <end position="321"/>
    </location>
</feature>
<accession>A0A167Q793</accession>
<dbReference type="GeneID" id="28991091"/>
<dbReference type="GO" id="GO:0006808">
    <property type="term" value="P:regulation of nitrogen utilization"/>
    <property type="evidence" value="ECO:0007669"/>
    <property type="project" value="TreeGrafter"/>
</dbReference>
<dbReference type="PANTHER" id="PTHR28014">
    <property type="entry name" value="NEGATIVE REGULATOR OF RAS-CAMP PATHWAY"/>
    <property type="match status" value="1"/>
</dbReference>
<dbReference type="InterPro" id="IPR013860">
    <property type="entry name" value="AreA_GATA"/>
</dbReference>
<name>A0A167Q793_PHYB8</name>
<dbReference type="EMBL" id="KV440972">
    <property type="protein sequence ID" value="OAD79204.1"/>
    <property type="molecule type" value="Genomic_DNA"/>
</dbReference>
<feature type="compositionally biased region" description="Low complexity" evidence="1">
    <location>
        <begin position="76"/>
        <end position="88"/>
    </location>
</feature>
<dbReference type="GO" id="GO:0005737">
    <property type="term" value="C:cytoplasm"/>
    <property type="evidence" value="ECO:0007669"/>
    <property type="project" value="TreeGrafter"/>
</dbReference>
<reference evidence="4" key="1">
    <citation type="submission" date="2015-06" db="EMBL/GenBank/DDBJ databases">
        <title>Expansion of signal transduction pathways in fungi by whole-genome duplication.</title>
        <authorList>
            <consortium name="DOE Joint Genome Institute"/>
            <person name="Corrochano L.M."/>
            <person name="Kuo A."/>
            <person name="Marcet-Houben M."/>
            <person name="Polaino S."/>
            <person name="Salamov A."/>
            <person name="Villalobos J.M."/>
            <person name="Alvarez M.I."/>
            <person name="Avalos J."/>
            <person name="Benito E.P."/>
            <person name="Benoit I."/>
            <person name="Burger G."/>
            <person name="Camino L.P."/>
            <person name="Canovas D."/>
            <person name="Cerda-Olmedo E."/>
            <person name="Cheng J.-F."/>
            <person name="Dominguez A."/>
            <person name="Elias M."/>
            <person name="Eslava A.P."/>
            <person name="Glaser F."/>
            <person name="Grimwood J."/>
            <person name="Gutierrez G."/>
            <person name="Heitman J."/>
            <person name="Henrissat B."/>
            <person name="Iturriaga E.A."/>
            <person name="Lang B.F."/>
            <person name="Lavin J.L."/>
            <person name="Lee S."/>
            <person name="Li W."/>
            <person name="Lindquist E."/>
            <person name="Lopez-Garcia S."/>
            <person name="Luque E.M."/>
            <person name="Marcos A.T."/>
            <person name="Martin J."/>
            <person name="McCluskey K."/>
            <person name="Medina H.R."/>
            <person name="Miralles-Duran A."/>
            <person name="Miyazaki A."/>
            <person name="Munoz-Torres E."/>
            <person name="Oguiza J.A."/>
            <person name="Ohm R."/>
            <person name="Olmedo M."/>
            <person name="Orejas M."/>
            <person name="Ortiz-Castellanos L."/>
            <person name="Pisabarro A.G."/>
            <person name="Rodriguez-Romero J."/>
            <person name="Ruiz-Herrera J."/>
            <person name="Ruiz-Vazquez R."/>
            <person name="Sanz C."/>
            <person name="Schackwitz W."/>
            <person name="Schmutz J."/>
            <person name="Shahriari M."/>
            <person name="Shelest E."/>
            <person name="Silva-Franco F."/>
            <person name="Soanes D."/>
            <person name="Syed K."/>
            <person name="Tagua V.G."/>
            <person name="Talbot N.J."/>
            <person name="Thon M."/>
            <person name="De vries R.P."/>
            <person name="Wiebenga A."/>
            <person name="Yadav J.S."/>
            <person name="Braun E.L."/>
            <person name="Baker S."/>
            <person name="Garre V."/>
            <person name="Horwitz B."/>
            <person name="Torres-Martinez S."/>
            <person name="Idnurm A."/>
            <person name="Herrera-Estrella A."/>
            <person name="Gabaldon T."/>
            <person name="Grigoriev I.V."/>
        </authorList>
    </citation>
    <scope>NUCLEOTIDE SEQUENCE [LARGE SCALE GENOMIC DNA]</scope>
    <source>
        <strain evidence="4">NRRL 1555(-)</strain>
    </source>
</reference>
<dbReference type="GO" id="GO:0031930">
    <property type="term" value="P:mitochondria-nucleus signaling pathway"/>
    <property type="evidence" value="ECO:0007669"/>
    <property type="project" value="TreeGrafter"/>
</dbReference>
<dbReference type="InParanoid" id="A0A167Q793"/>
<dbReference type="STRING" id="763407.A0A167Q793"/>
<feature type="region of interest" description="Disordered" evidence="1">
    <location>
        <begin position="300"/>
        <end position="321"/>
    </location>
</feature>
<evidence type="ECO:0000313" key="4">
    <source>
        <dbReference type="Proteomes" id="UP000077315"/>
    </source>
</evidence>
<dbReference type="Pfam" id="PF08550">
    <property type="entry name" value="GATA_AreA"/>
    <property type="match status" value="1"/>
</dbReference>
<feature type="domain" description="Nitrogen regulatory protein areA GATA-like" evidence="2">
    <location>
        <begin position="31"/>
        <end position="57"/>
    </location>
</feature>
<feature type="region of interest" description="Disordered" evidence="1">
    <location>
        <begin position="66"/>
        <end position="100"/>
    </location>
</feature>
<feature type="region of interest" description="Disordered" evidence="1">
    <location>
        <begin position="137"/>
        <end position="191"/>
    </location>
</feature>
<feature type="region of interest" description="Disordered" evidence="1">
    <location>
        <begin position="214"/>
        <end position="242"/>
    </location>
</feature>
<evidence type="ECO:0000259" key="2">
    <source>
        <dbReference type="Pfam" id="PF08550"/>
    </source>
</evidence>
<dbReference type="RefSeq" id="XP_018297244.1">
    <property type="nucleotide sequence ID" value="XM_018430185.1"/>
</dbReference>
<feature type="compositionally biased region" description="Low complexity" evidence="1">
    <location>
        <begin position="214"/>
        <end position="226"/>
    </location>
</feature>
<gene>
    <name evidence="3" type="ORF">PHYBLDRAFT_139239</name>
</gene>
<dbReference type="InterPro" id="IPR053043">
    <property type="entry name" value="Ras-cAMP_regulatory"/>
</dbReference>